<dbReference type="SMART" id="SM00387">
    <property type="entry name" value="HATPase_c"/>
    <property type="match status" value="1"/>
</dbReference>
<dbReference type="PROSITE" id="PS00041">
    <property type="entry name" value="HTH_ARAC_FAMILY_1"/>
    <property type="match status" value="1"/>
</dbReference>
<dbReference type="InterPro" id="IPR003594">
    <property type="entry name" value="HATPase_dom"/>
</dbReference>
<dbReference type="SUPFAM" id="SSF47384">
    <property type="entry name" value="Homodimeric domain of signal transducing histidine kinase"/>
    <property type="match status" value="1"/>
</dbReference>
<dbReference type="RefSeq" id="WP_289824407.1">
    <property type="nucleotide sequence ID" value="NZ_JAUEIE010000001.1"/>
</dbReference>
<feature type="domain" description="Histidine kinase" evidence="10">
    <location>
        <begin position="824"/>
        <end position="1040"/>
    </location>
</feature>
<reference evidence="12" key="1">
    <citation type="submission" date="2023-06" db="EMBL/GenBank/DDBJ databases">
        <authorList>
            <person name="Zeman M."/>
            <person name="Kubasova T."/>
            <person name="Jahodarova E."/>
            <person name="Nykrynova M."/>
            <person name="Rychlik I."/>
        </authorList>
    </citation>
    <scope>NUCLEOTIDE SEQUENCE</scope>
    <source>
        <strain evidence="12">ET37</strain>
    </source>
</reference>
<dbReference type="Pfam" id="PF00512">
    <property type="entry name" value="HisKA"/>
    <property type="match status" value="1"/>
</dbReference>
<feature type="compositionally biased region" description="Basic and acidic residues" evidence="8">
    <location>
        <begin position="1049"/>
        <end position="1060"/>
    </location>
</feature>
<dbReference type="Pfam" id="PF00072">
    <property type="entry name" value="Response_reg"/>
    <property type="match status" value="1"/>
</dbReference>
<evidence type="ECO:0000256" key="4">
    <source>
        <dbReference type="ARBA" id="ARBA00023015"/>
    </source>
</evidence>
<evidence type="ECO:0000259" key="10">
    <source>
        <dbReference type="PROSITE" id="PS50109"/>
    </source>
</evidence>
<proteinExistence type="predicted"/>
<dbReference type="CDD" id="cd00082">
    <property type="entry name" value="HisKA"/>
    <property type="match status" value="1"/>
</dbReference>
<dbReference type="Gene3D" id="2.130.10.10">
    <property type="entry name" value="YVTN repeat-like/Quinoprotein amine dehydrogenase"/>
    <property type="match status" value="2"/>
</dbReference>
<dbReference type="PROSITE" id="PS50110">
    <property type="entry name" value="RESPONSE_REGULATORY"/>
    <property type="match status" value="1"/>
</dbReference>
<keyword evidence="6" id="KW-0804">Transcription</keyword>
<dbReference type="InterPro" id="IPR013783">
    <property type="entry name" value="Ig-like_fold"/>
</dbReference>
<dbReference type="Pfam" id="PF07494">
    <property type="entry name" value="Reg_prop"/>
    <property type="match status" value="4"/>
</dbReference>
<dbReference type="InterPro" id="IPR004358">
    <property type="entry name" value="Sig_transdc_His_kin-like_C"/>
</dbReference>
<evidence type="ECO:0000256" key="1">
    <source>
        <dbReference type="ARBA" id="ARBA00000085"/>
    </source>
</evidence>
<dbReference type="InterPro" id="IPR011006">
    <property type="entry name" value="CheY-like_superfamily"/>
</dbReference>
<dbReference type="InterPro" id="IPR036097">
    <property type="entry name" value="HisK_dim/P_sf"/>
</dbReference>
<dbReference type="InterPro" id="IPR018062">
    <property type="entry name" value="HTH_AraC-typ_CS"/>
</dbReference>
<dbReference type="SUPFAM" id="SSF55874">
    <property type="entry name" value="ATPase domain of HSP90 chaperone/DNA topoisomerase II/histidine kinase"/>
    <property type="match status" value="1"/>
</dbReference>
<dbReference type="InterPro" id="IPR005467">
    <property type="entry name" value="His_kinase_dom"/>
</dbReference>
<dbReference type="Gene3D" id="2.60.40.10">
    <property type="entry name" value="Immunoglobulins"/>
    <property type="match status" value="1"/>
</dbReference>
<evidence type="ECO:0000256" key="7">
    <source>
        <dbReference type="PROSITE-ProRule" id="PRU00169"/>
    </source>
</evidence>
<dbReference type="InterPro" id="IPR015943">
    <property type="entry name" value="WD40/YVTN_repeat-like_dom_sf"/>
</dbReference>
<accession>A0ABT7WUE8</accession>
<dbReference type="PANTHER" id="PTHR43547:SF2">
    <property type="entry name" value="HYBRID SIGNAL TRANSDUCTION HISTIDINE KINASE C"/>
    <property type="match status" value="1"/>
</dbReference>
<dbReference type="InterPro" id="IPR001789">
    <property type="entry name" value="Sig_transdc_resp-reg_receiver"/>
</dbReference>
<dbReference type="SUPFAM" id="SSF46689">
    <property type="entry name" value="Homeodomain-like"/>
    <property type="match status" value="1"/>
</dbReference>
<dbReference type="SMART" id="SM00342">
    <property type="entry name" value="HTH_ARAC"/>
    <property type="match status" value="1"/>
</dbReference>
<dbReference type="Gene3D" id="1.10.287.130">
    <property type="match status" value="1"/>
</dbReference>
<name>A0ABT7WUE8_9BACT</name>
<dbReference type="InterPro" id="IPR009057">
    <property type="entry name" value="Homeodomain-like_sf"/>
</dbReference>
<dbReference type="PRINTS" id="PR00344">
    <property type="entry name" value="BCTRLSENSOR"/>
</dbReference>
<evidence type="ECO:0000259" key="11">
    <source>
        <dbReference type="PROSITE" id="PS50110"/>
    </source>
</evidence>
<dbReference type="SUPFAM" id="SSF50998">
    <property type="entry name" value="Quinoprotein alcohol dehydrogenase-like"/>
    <property type="match status" value="1"/>
</dbReference>
<dbReference type="SUPFAM" id="SSF52172">
    <property type="entry name" value="CheY-like"/>
    <property type="match status" value="1"/>
</dbReference>
<keyword evidence="3 7" id="KW-0597">Phosphoprotein</keyword>
<evidence type="ECO:0000256" key="2">
    <source>
        <dbReference type="ARBA" id="ARBA00012438"/>
    </source>
</evidence>
<gene>
    <name evidence="12" type="ORF">QVN81_00910</name>
</gene>
<feature type="domain" description="HTH araC/xylS-type" evidence="9">
    <location>
        <begin position="1225"/>
        <end position="1324"/>
    </location>
</feature>
<dbReference type="Pfam" id="PF12833">
    <property type="entry name" value="HTH_18"/>
    <property type="match status" value="1"/>
</dbReference>
<dbReference type="EC" id="2.7.13.3" evidence="2"/>
<feature type="modified residue" description="4-aspartylphosphate" evidence="7">
    <location>
        <position position="1126"/>
    </location>
</feature>
<evidence type="ECO:0000259" key="9">
    <source>
        <dbReference type="PROSITE" id="PS01124"/>
    </source>
</evidence>
<dbReference type="InterPro" id="IPR036890">
    <property type="entry name" value="HATPase_C_sf"/>
</dbReference>
<comment type="caution">
    <text evidence="12">The sequence shown here is derived from an EMBL/GenBank/DDBJ whole genome shotgun (WGS) entry which is preliminary data.</text>
</comment>
<dbReference type="SMART" id="SM00448">
    <property type="entry name" value="REC"/>
    <property type="match status" value="1"/>
</dbReference>
<sequence>MNAKCIHRVILIIILSLQAVLPGQSSDYIFRHYDTNDGLSQNSVFSILQDKTGFMWFGTRCGLNRFDGRSFKVYHRGRLPYSPGNDHINALYEGPDNELWIGTEQGLYVYSTLNDSFRRFDVRTAQGQAVGGNVNAITGNDRYIYISSTTEGIYVYDIRRRRLTFKSIDAGPSVFSMVIDGKGVLWVGYYRSGIQYTRDNFRTVHAPRDTEGRRVLDGLTVTGVTFSDDGRMWISTMEKGLFLYDMRTHEVVSIVDSYKGGKLYAHSLLKAGNELFMPTETALVVHNVRTGVTQCYDYEPTDPFSLSDVHLQTAYRDRDGGIWIGSYFGGINYLPRINNTFTNYFPRVDIATSLFGRRVHQMVEDAQGRIWIGTEDGGIGWFDPVNARFRQLKLSNLSDNVQGLNIVGGMLWVDTFQEGVTIVNPATGKVVGRLTDKENGLNDANVFICRELHDGRVAIGNFGGLNIWNPATRQMTSVTDIPKKIVYAVLEDHQHNLWVAVYNDAIYMLPADGRAWKKFSGNGQKTDDTVCLFEDSRGGIWAATNGNGVSRYNTGTKRFDVMDFSLNKSRLAVVSISEDHNGRLWMGTNEGLLCYNPVNQSARSFTTANGLLDNNFSYSSALCSRTGRMYFGSQSGLTSFVPESLDSQGSTDNIIATELIINGQTMDNSSKDSPLTHSITATRKIELGYRQNSFALKMSVLSYRETQNRELVYMLHGFDKGWQQLYNDNYIRYTNLPAGSFRLMVKDPYSNGKNVYSLDIVVRQPWWNTWWAWTVWLSVAGAALWFVYRYVVQRSEMLRRIAMSKFEFEKEKELYLSKITFFTNVAHEIRTPLALIKAPLKDIIDRKDYDRETGNDLTIMDKNVSRLLNLANQLLDFRKAEKDGLKLNLEYSDISLLINEVYIRFTSLMDKRDISHSLSLPEHGLWAYVDKESFTKIISNLINNAVKYCDRTVGVTLTADEGGKYFTVRVCNDGKVIPKPLRGKLFKPFFRVESVTTASTTGTGIGLALANTLAELHEGFLRMDDREDLNVFVLRIPVGSSPSISYGGSREEPEMKRTEEEPAGEDQPDSGDTTKHYTILVVEDNIDLLHYEKRHLKKKWQVITADNGQKALDILRQSDVDLIVSDVMMEPIDGFEFCKRVKADINYSHIPFVLLTALTLDSAKVKGMESGADYYIEKPFSMEYLVCVIENLLRSREDVRHAYASSPFTDRKTVALSKVDEEFVRKLEKAVAENLTDSDFGITQLADIMCMSRTNLNRKIKGIFDLTPNNYIKIERLKKAAQLMKEEDVKVNEVCYMVGFSSPSYFTQCFQKQFGLLPKDFISHGQG</sequence>
<organism evidence="12 13">
    <name type="scientific">Leyella lascolaii</name>
    <dbReference type="NCBI Taxonomy" id="1776379"/>
    <lineage>
        <taxon>Bacteria</taxon>
        <taxon>Pseudomonadati</taxon>
        <taxon>Bacteroidota</taxon>
        <taxon>Bacteroidia</taxon>
        <taxon>Bacteroidales</taxon>
        <taxon>Prevotellaceae</taxon>
        <taxon>Leyella</taxon>
    </lineage>
</organism>
<dbReference type="Gene3D" id="3.30.565.10">
    <property type="entry name" value="Histidine kinase-like ATPase, C-terminal domain"/>
    <property type="match status" value="1"/>
</dbReference>
<dbReference type="PANTHER" id="PTHR43547">
    <property type="entry name" value="TWO-COMPONENT HISTIDINE KINASE"/>
    <property type="match status" value="1"/>
</dbReference>
<dbReference type="Pfam" id="PF07495">
    <property type="entry name" value="Y_Y_Y"/>
    <property type="match status" value="1"/>
</dbReference>
<evidence type="ECO:0000313" key="12">
    <source>
        <dbReference type="EMBL" id="MDN0021588.1"/>
    </source>
</evidence>
<dbReference type="EMBL" id="JAUEIE010000001">
    <property type="protein sequence ID" value="MDN0021588.1"/>
    <property type="molecule type" value="Genomic_DNA"/>
</dbReference>
<dbReference type="InterPro" id="IPR003661">
    <property type="entry name" value="HisK_dim/P_dom"/>
</dbReference>
<evidence type="ECO:0000256" key="5">
    <source>
        <dbReference type="ARBA" id="ARBA00023125"/>
    </source>
</evidence>
<dbReference type="PROSITE" id="PS01124">
    <property type="entry name" value="HTH_ARAC_FAMILY_2"/>
    <property type="match status" value="1"/>
</dbReference>
<dbReference type="InterPro" id="IPR011123">
    <property type="entry name" value="Y_Y_Y"/>
</dbReference>
<keyword evidence="4" id="KW-0805">Transcription regulation</keyword>
<dbReference type="InterPro" id="IPR018060">
    <property type="entry name" value="HTH_AraC"/>
</dbReference>
<evidence type="ECO:0000313" key="13">
    <source>
        <dbReference type="Proteomes" id="UP001167831"/>
    </source>
</evidence>
<dbReference type="SUPFAM" id="SSF63829">
    <property type="entry name" value="Calcium-dependent phosphotriesterase"/>
    <property type="match status" value="1"/>
</dbReference>
<evidence type="ECO:0000256" key="3">
    <source>
        <dbReference type="ARBA" id="ARBA00022553"/>
    </source>
</evidence>
<keyword evidence="5" id="KW-0238">DNA-binding</keyword>
<feature type="region of interest" description="Disordered" evidence="8">
    <location>
        <begin position="1043"/>
        <end position="1074"/>
    </location>
</feature>
<dbReference type="InterPro" id="IPR011110">
    <property type="entry name" value="Reg_prop"/>
</dbReference>
<evidence type="ECO:0000256" key="6">
    <source>
        <dbReference type="ARBA" id="ARBA00023163"/>
    </source>
</evidence>
<dbReference type="Pfam" id="PF02518">
    <property type="entry name" value="HATPase_c"/>
    <property type="match status" value="1"/>
</dbReference>
<dbReference type="Gene3D" id="1.10.10.60">
    <property type="entry name" value="Homeodomain-like"/>
    <property type="match status" value="1"/>
</dbReference>
<feature type="domain" description="Response regulatory" evidence="11">
    <location>
        <begin position="1078"/>
        <end position="1193"/>
    </location>
</feature>
<dbReference type="SMART" id="SM00388">
    <property type="entry name" value="HisKA"/>
    <property type="match status" value="1"/>
</dbReference>
<keyword evidence="13" id="KW-1185">Reference proteome</keyword>
<dbReference type="Proteomes" id="UP001167831">
    <property type="component" value="Unassembled WGS sequence"/>
</dbReference>
<reference evidence="12" key="2">
    <citation type="submission" date="2024-05" db="EMBL/GenBank/DDBJ databases">
        <title>Identification and characterization of horizontal gene transfer across gut microbiota members of farm animals based on homology search.</title>
        <authorList>
            <person name="Schwarzerova J."/>
            <person name="Nykrynova M."/>
            <person name="Jureckova K."/>
            <person name="Cejkova D."/>
            <person name="Rychlik I."/>
        </authorList>
    </citation>
    <scope>NUCLEOTIDE SEQUENCE</scope>
    <source>
        <strain evidence="12">ET37</strain>
    </source>
</reference>
<protein>
    <recommendedName>
        <fullName evidence="2">histidine kinase</fullName>
        <ecNumber evidence="2">2.7.13.3</ecNumber>
    </recommendedName>
</protein>
<dbReference type="PROSITE" id="PS50109">
    <property type="entry name" value="HIS_KIN"/>
    <property type="match status" value="1"/>
</dbReference>
<evidence type="ECO:0000256" key="8">
    <source>
        <dbReference type="SAM" id="MobiDB-lite"/>
    </source>
</evidence>
<dbReference type="Gene3D" id="3.40.50.2300">
    <property type="match status" value="1"/>
</dbReference>
<dbReference type="InterPro" id="IPR011047">
    <property type="entry name" value="Quinoprotein_ADH-like_sf"/>
</dbReference>
<comment type="catalytic activity">
    <reaction evidence="1">
        <text>ATP + protein L-histidine = ADP + protein N-phospho-L-histidine.</text>
        <dbReference type="EC" id="2.7.13.3"/>
    </reaction>
</comment>